<feature type="compositionally biased region" description="Polar residues" evidence="1">
    <location>
        <begin position="252"/>
        <end position="263"/>
    </location>
</feature>
<evidence type="ECO:0000313" key="4">
    <source>
        <dbReference type="Proteomes" id="UP001283361"/>
    </source>
</evidence>
<comment type="caution">
    <text evidence="3">The sequence shown here is derived from an EMBL/GenBank/DDBJ whole genome shotgun (WGS) entry which is preliminary data.</text>
</comment>
<evidence type="ECO:0000313" key="3">
    <source>
        <dbReference type="EMBL" id="KAK3772839.1"/>
    </source>
</evidence>
<dbReference type="GO" id="GO:0050808">
    <property type="term" value="P:synapse organization"/>
    <property type="evidence" value="ECO:0007669"/>
    <property type="project" value="TreeGrafter"/>
</dbReference>
<feature type="domain" description="Ig-like" evidence="2">
    <location>
        <begin position="486"/>
        <end position="580"/>
    </location>
</feature>
<feature type="region of interest" description="Disordered" evidence="1">
    <location>
        <begin position="142"/>
        <end position="161"/>
    </location>
</feature>
<dbReference type="GO" id="GO:0032589">
    <property type="term" value="C:neuron projection membrane"/>
    <property type="evidence" value="ECO:0007669"/>
    <property type="project" value="TreeGrafter"/>
</dbReference>
<dbReference type="SUPFAM" id="SSF48726">
    <property type="entry name" value="Immunoglobulin"/>
    <property type="match status" value="2"/>
</dbReference>
<accession>A0AAE0ZNR5</accession>
<feature type="domain" description="Ig-like" evidence="2">
    <location>
        <begin position="361"/>
        <end position="460"/>
    </location>
</feature>
<evidence type="ECO:0000256" key="1">
    <source>
        <dbReference type="SAM" id="MobiDB-lite"/>
    </source>
</evidence>
<reference evidence="3" key="1">
    <citation type="journal article" date="2023" name="G3 (Bethesda)">
        <title>A reference genome for the long-term kleptoplast-retaining sea slug Elysia crispata morphotype clarki.</title>
        <authorList>
            <person name="Eastman K.E."/>
            <person name="Pendleton A.L."/>
            <person name="Shaikh M.A."/>
            <person name="Suttiyut T."/>
            <person name="Ogas R."/>
            <person name="Tomko P."/>
            <person name="Gavelis G."/>
            <person name="Widhalm J.R."/>
            <person name="Wisecaver J.H."/>
        </authorList>
    </citation>
    <scope>NUCLEOTIDE SEQUENCE</scope>
    <source>
        <strain evidence="3">ECLA1</strain>
    </source>
</reference>
<dbReference type="PANTHER" id="PTHR23279:SF36">
    <property type="entry name" value="DEFECTIVE PROBOSCIS EXTENSION RESPONSE 9, ISOFORM A"/>
    <property type="match status" value="1"/>
</dbReference>
<dbReference type="Pfam" id="PF13927">
    <property type="entry name" value="Ig_3"/>
    <property type="match status" value="1"/>
</dbReference>
<dbReference type="InterPro" id="IPR003598">
    <property type="entry name" value="Ig_sub2"/>
</dbReference>
<dbReference type="AlphaFoldDB" id="A0AAE0ZNR5"/>
<dbReference type="InterPro" id="IPR003599">
    <property type="entry name" value="Ig_sub"/>
</dbReference>
<dbReference type="Proteomes" id="UP001283361">
    <property type="component" value="Unassembled WGS sequence"/>
</dbReference>
<dbReference type="SMART" id="SM00409">
    <property type="entry name" value="IG"/>
    <property type="match status" value="2"/>
</dbReference>
<dbReference type="InterPro" id="IPR037448">
    <property type="entry name" value="Zig-8"/>
</dbReference>
<dbReference type="SMART" id="SM00408">
    <property type="entry name" value="IGc2"/>
    <property type="match status" value="1"/>
</dbReference>
<dbReference type="InterPro" id="IPR013783">
    <property type="entry name" value="Ig-like_fold"/>
</dbReference>
<sequence length="641" mass="72306">MTHGLCGIHPLNSSRHYSLYRDGPTALTAVRHYQALPQGHMMSMVQICTRVGGFVITSNGLIRWITVLMTSGACQDVALSLVRVEGGELSAESAKAPIRQQYDDNHYPAVGDGFTAQKSFARIDQHLTDVRLPHDDLPSLQNRYAPHYPPKKPDIFPKDNRNTKKYDFSGVYYSYITTRPPKSHANTYRHRRKRQRIKNKLHVGRHVKSRPVNHQESRSLDSSMALNVHRSLPRRETPYLSNSKVDSHSRVTRPSTPSGQTLPQKGEFQGDSEDVDKSTFKNVHHSHKSLNLKKQDEFQDDPAKLTAGLHRSSEPKAYSHDPFLNAPADRYDFRPSRERPTLETTTVLPHFVHGGSRPDIPDSFFLPGPTKVVAHEGGVALLPCGVKYLEMKEVSWGKVGREHFLSMGRDVWIQDSRLSVEHREGPDPEESHWDLKIRRVALDDEGKYLCQINANKKSVRAVLLQVTVEGLARCVGSHCEKPPHNPVITIEGKKFVESAHTAYIRCNATEGDRFPEDIDWFKNGDKIDSMSYPNIVITKYRSETTLTLVSEIAIMRASAHDSGTYICRSSAQLIASLDVNVLVADKSNVKRGHFSNGTTHSDPQTGTEEFNENNSPKKKNGNIFYFCVIWILCFIGRDMVT</sequence>
<feature type="region of interest" description="Disordered" evidence="1">
    <location>
        <begin position="593"/>
        <end position="614"/>
    </location>
</feature>
<gene>
    <name evidence="3" type="ORF">RRG08_017403</name>
</gene>
<protein>
    <recommendedName>
        <fullName evidence="2">Ig-like domain-containing protein</fullName>
    </recommendedName>
</protein>
<feature type="region of interest" description="Disordered" evidence="1">
    <location>
        <begin position="180"/>
        <end position="275"/>
    </location>
</feature>
<dbReference type="EMBL" id="JAWDGP010003589">
    <property type="protein sequence ID" value="KAK3772839.1"/>
    <property type="molecule type" value="Genomic_DNA"/>
</dbReference>
<evidence type="ECO:0000259" key="2">
    <source>
        <dbReference type="PROSITE" id="PS50835"/>
    </source>
</evidence>
<name>A0AAE0ZNR5_9GAST</name>
<proteinExistence type="predicted"/>
<feature type="compositionally biased region" description="Basic residues" evidence="1">
    <location>
        <begin position="187"/>
        <end position="211"/>
    </location>
</feature>
<dbReference type="PROSITE" id="PS50835">
    <property type="entry name" value="IG_LIKE"/>
    <property type="match status" value="2"/>
</dbReference>
<dbReference type="Gene3D" id="2.60.40.10">
    <property type="entry name" value="Immunoglobulins"/>
    <property type="match status" value="2"/>
</dbReference>
<dbReference type="InterPro" id="IPR036179">
    <property type="entry name" value="Ig-like_dom_sf"/>
</dbReference>
<feature type="compositionally biased region" description="Polar residues" evidence="1">
    <location>
        <begin position="595"/>
        <end position="614"/>
    </location>
</feature>
<organism evidence="3 4">
    <name type="scientific">Elysia crispata</name>
    <name type="common">lettuce slug</name>
    <dbReference type="NCBI Taxonomy" id="231223"/>
    <lineage>
        <taxon>Eukaryota</taxon>
        <taxon>Metazoa</taxon>
        <taxon>Spiralia</taxon>
        <taxon>Lophotrochozoa</taxon>
        <taxon>Mollusca</taxon>
        <taxon>Gastropoda</taxon>
        <taxon>Heterobranchia</taxon>
        <taxon>Euthyneura</taxon>
        <taxon>Panpulmonata</taxon>
        <taxon>Sacoglossa</taxon>
        <taxon>Placobranchoidea</taxon>
        <taxon>Plakobranchidae</taxon>
        <taxon>Elysia</taxon>
    </lineage>
</organism>
<dbReference type="PANTHER" id="PTHR23279">
    <property type="entry name" value="DEFECTIVE PROBOSCIS EXTENSION RESPONSE DPR -RELATED"/>
    <property type="match status" value="1"/>
</dbReference>
<feature type="compositionally biased region" description="Basic and acidic residues" evidence="1">
    <location>
        <begin position="151"/>
        <end position="161"/>
    </location>
</feature>
<dbReference type="InterPro" id="IPR007110">
    <property type="entry name" value="Ig-like_dom"/>
</dbReference>
<keyword evidence="4" id="KW-1185">Reference proteome</keyword>